<dbReference type="SMART" id="SM00028">
    <property type="entry name" value="TPR"/>
    <property type="match status" value="4"/>
</dbReference>
<evidence type="ECO:0000256" key="4">
    <source>
        <dbReference type="ARBA" id="ARBA00022803"/>
    </source>
</evidence>
<comment type="caution">
    <text evidence="7">The sequence shown here is derived from an EMBL/GenBank/DDBJ whole genome shotgun (WGS) entry which is preliminary data.</text>
</comment>
<dbReference type="PANTHER" id="PTHR46630:SF1">
    <property type="entry name" value="TETRATRICOPEPTIDE REPEAT PROTEIN 29"/>
    <property type="match status" value="1"/>
</dbReference>
<dbReference type="InterPro" id="IPR001387">
    <property type="entry name" value="Cro/C1-type_HTH"/>
</dbReference>
<keyword evidence="3" id="KW-0677">Repeat</keyword>
<dbReference type="InterPro" id="IPR010982">
    <property type="entry name" value="Lambda_DNA-bd_dom_sf"/>
</dbReference>
<organism evidence="7 8">
    <name type="scientific">Tumebacillus amylolyticus</name>
    <dbReference type="NCBI Taxonomy" id="2801339"/>
    <lineage>
        <taxon>Bacteria</taxon>
        <taxon>Bacillati</taxon>
        <taxon>Bacillota</taxon>
        <taxon>Bacilli</taxon>
        <taxon>Bacillales</taxon>
        <taxon>Alicyclobacillaceae</taxon>
        <taxon>Tumebacillus</taxon>
    </lineage>
</organism>
<keyword evidence="4" id="KW-0802">TPR repeat</keyword>
<keyword evidence="2" id="KW-0963">Cytoplasm</keyword>
<dbReference type="SUPFAM" id="SSF47413">
    <property type="entry name" value="lambda repressor-like DNA-binding domains"/>
    <property type="match status" value="1"/>
</dbReference>
<evidence type="ECO:0000256" key="1">
    <source>
        <dbReference type="ARBA" id="ARBA00004496"/>
    </source>
</evidence>
<comment type="similarity">
    <text evidence="5">Belongs to the Rap family.</text>
</comment>
<dbReference type="Pfam" id="PF01381">
    <property type="entry name" value="HTH_3"/>
    <property type="match status" value="1"/>
</dbReference>
<dbReference type="Gene3D" id="1.25.40.10">
    <property type="entry name" value="Tetratricopeptide repeat domain"/>
    <property type="match status" value="3"/>
</dbReference>
<dbReference type="Proteomes" id="UP000602284">
    <property type="component" value="Unassembled WGS sequence"/>
</dbReference>
<dbReference type="PROSITE" id="PS50943">
    <property type="entry name" value="HTH_CROC1"/>
    <property type="match status" value="1"/>
</dbReference>
<evidence type="ECO:0000313" key="7">
    <source>
        <dbReference type="EMBL" id="MBL0389345.1"/>
    </source>
</evidence>
<dbReference type="RefSeq" id="WP_201638340.1">
    <property type="nucleotide sequence ID" value="NZ_JAEQNB010000010.1"/>
</dbReference>
<comment type="subcellular location">
    <subcellularLocation>
        <location evidence="1">Cytoplasm</location>
    </subcellularLocation>
</comment>
<gene>
    <name evidence="7" type="ORF">JJB07_22390</name>
</gene>
<dbReference type="EMBL" id="JAEQNB010000010">
    <property type="protein sequence ID" value="MBL0389345.1"/>
    <property type="molecule type" value="Genomic_DNA"/>
</dbReference>
<proteinExistence type="inferred from homology"/>
<evidence type="ECO:0000256" key="2">
    <source>
        <dbReference type="ARBA" id="ARBA00022490"/>
    </source>
</evidence>
<dbReference type="Pfam" id="PF13424">
    <property type="entry name" value="TPR_12"/>
    <property type="match status" value="2"/>
</dbReference>
<dbReference type="InterPro" id="IPR011990">
    <property type="entry name" value="TPR-like_helical_dom_sf"/>
</dbReference>
<name>A0ABS1JGJ7_9BACL</name>
<dbReference type="SMART" id="SM00530">
    <property type="entry name" value="HTH_XRE"/>
    <property type="match status" value="1"/>
</dbReference>
<dbReference type="PANTHER" id="PTHR46630">
    <property type="entry name" value="TETRATRICOPEPTIDE REPEAT PROTEIN 29"/>
    <property type="match status" value="1"/>
</dbReference>
<accession>A0ABS1JGJ7</accession>
<evidence type="ECO:0000256" key="5">
    <source>
        <dbReference type="ARBA" id="ARBA00038253"/>
    </source>
</evidence>
<dbReference type="InterPro" id="IPR051476">
    <property type="entry name" value="Bac_ResReg_Asp_Phosphatase"/>
</dbReference>
<evidence type="ECO:0000313" key="8">
    <source>
        <dbReference type="Proteomes" id="UP000602284"/>
    </source>
</evidence>
<dbReference type="CDD" id="cd00093">
    <property type="entry name" value="HTH_XRE"/>
    <property type="match status" value="1"/>
</dbReference>
<sequence length="429" mass="49621">MFSLGQRIRELRLKKGLTQIDLSREICTPSMISQIESDRARPSYTILYALADKLEVPLERLLVDVDLNLEYISTYKMARAMVSAGEYASAIPLLVDLVETPRPQIPMLEIQFDLAECYLFTEHYEESESAFHLVMEQAILRKDHPLMLQVLRYLGQLEFFRHRYQLAVYHWQRALETAERLPDVDSSLRASIYHHLGSAHAKLGLMYDAIAFYEEASKLYEGLENLHEIGEVYLGLGLTYQRLHELKRAQEFSEKALAIFVGLDNTVMTLRLQVTRAALLARVGRAEEAIPMLRDVIEEFHGLGNKEQQGIACVELAKVFVLTGELQRAEEVCQTARNLLPELHVHQGWVNRVFGRIAIEQGQREEGLRRLQKAVDCFKRLGEAGEWDDTMYEIVELHLQDENYRDAYFLLEEMRRFGREVFESRGIVL</sequence>
<dbReference type="InterPro" id="IPR019734">
    <property type="entry name" value="TPR_rpt"/>
</dbReference>
<dbReference type="SUPFAM" id="SSF48452">
    <property type="entry name" value="TPR-like"/>
    <property type="match status" value="3"/>
</dbReference>
<dbReference type="Gene3D" id="1.10.260.40">
    <property type="entry name" value="lambda repressor-like DNA-binding domains"/>
    <property type="match status" value="1"/>
</dbReference>
<feature type="domain" description="HTH cro/C1-type" evidence="6">
    <location>
        <begin position="8"/>
        <end position="61"/>
    </location>
</feature>
<reference evidence="7 8" key="1">
    <citation type="submission" date="2021-01" db="EMBL/GenBank/DDBJ databases">
        <title>Tumebacillus sp. strain ITR2 16S ribosomal RNA gene Genome sequencing and assembly.</title>
        <authorList>
            <person name="Kang M."/>
        </authorList>
    </citation>
    <scope>NUCLEOTIDE SEQUENCE [LARGE SCALE GENOMIC DNA]</scope>
    <source>
        <strain evidence="7 8">ITR2</strain>
    </source>
</reference>
<evidence type="ECO:0000259" key="6">
    <source>
        <dbReference type="PROSITE" id="PS50943"/>
    </source>
</evidence>
<keyword evidence="8" id="KW-1185">Reference proteome</keyword>
<protein>
    <submittedName>
        <fullName evidence="7">Helix-turn-helix transcriptional regulator</fullName>
    </submittedName>
</protein>
<evidence type="ECO:0000256" key="3">
    <source>
        <dbReference type="ARBA" id="ARBA00022737"/>
    </source>
</evidence>